<feature type="transmembrane region" description="Helical" evidence="6">
    <location>
        <begin position="188"/>
        <end position="206"/>
    </location>
</feature>
<feature type="transmembrane region" description="Helical" evidence="6">
    <location>
        <begin position="267"/>
        <end position="289"/>
    </location>
</feature>
<organism evidence="8 9">
    <name type="scientific">Pseudomyxococcus hansupus</name>
    <dbReference type="NCBI Taxonomy" id="1297742"/>
    <lineage>
        <taxon>Bacteria</taxon>
        <taxon>Pseudomonadati</taxon>
        <taxon>Myxococcota</taxon>
        <taxon>Myxococcia</taxon>
        <taxon>Myxococcales</taxon>
        <taxon>Cystobacterineae</taxon>
        <taxon>Myxococcaceae</taxon>
        <taxon>Pseudomyxococcus</taxon>
    </lineage>
</organism>
<evidence type="ECO:0000256" key="1">
    <source>
        <dbReference type="ARBA" id="ARBA00004141"/>
    </source>
</evidence>
<feature type="transmembrane region" description="Helical" evidence="6">
    <location>
        <begin position="124"/>
        <end position="143"/>
    </location>
</feature>
<accession>A0A0H4WPH2</accession>
<evidence type="ECO:0000256" key="2">
    <source>
        <dbReference type="ARBA" id="ARBA00022692"/>
    </source>
</evidence>
<dbReference type="InterPro" id="IPR051533">
    <property type="entry name" value="WaaL-like"/>
</dbReference>
<feature type="transmembrane region" description="Helical" evidence="6">
    <location>
        <begin position="71"/>
        <end position="88"/>
    </location>
</feature>
<reference evidence="8 9" key="1">
    <citation type="journal article" date="2016" name="PLoS ONE">
        <title>Complete Genome Sequence and Comparative Genomics of a Novel Myxobacterium Myxococcus hansupus.</title>
        <authorList>
            <person name="Sharma G."/>
            <person name="Narwani T."/>
            <person name="Subramanian S."/>
        </authorList>
    </citation>
    <scope>NUCLEOTIDE SEQUENCE [LARGE SCALE GENOMIC DNA]</scope>
    <source>
        <strain evidence="9">mixupus</strain>
    </source>
</reference>
<dbReference type="eggNOG" id="COG3307">
    <property type="taxonomic scope" value="Bacteria"/>
</dbReference>
<feature type="transmembrane region" description="Helical" evidence="6">
    <location>
        <begin position="150"/>
        <end position="168"/>
    </location>
</feature>
<feature type="region of interest" description="Disordered" evidence="5">
    <location>
        <begin position="558"/>
        <end position="598"/>
    </location>
</feature>
<dbReference type="KEGG" id="mym:A176_000147"/>
<dbReference type="PATRIC" id="fig|1297742.4.peg.151"/>
<feature type="compositionally biased region" description="Low complexity" evidence="5">
    <location>
        <begin position="15"/>
        <end position="30"/>
    </location>
</feature>
<feature type="transmembrane region" description="Helical" evidence="6">
    <location>
        <begin position="404"/>
        <end position="422"/>
    </location>
</feature>
<dbReference type="PANTHER" id="PTHR37422">
    <property type="entry name" value="TEICHURONIC ACID BIOSYNTHESIS PROTEIN TUAE"/>
    <property type="match status" value="1"/>
</dbReference>
<dbReference type="Pfam" id="PF04932">
    <property type="entry name" value="Wzy_C"/>
    <property type="match status" value="1"/>
</dbReference>
<dbReference type="Proteomes" id="UP000009026">
    <property type="component" value="Chromosome"/>
</dbReference>
<dbReference type="AlphaFoldDB" id="A0A0H4WPH2"/>
<feature type="transmembrane region" description="Helical" evidence="6">
    <location>
        <begin position="35"/>
        <end position="51"/>
    </location>
</feature>
<protein>
    <recommendedName>
        <fullName evidence="7">O-antigen ligase-related domain-containing protein</fullName>
    </recommendedName>
</protein>
<sequence length="598" mass="63720">MVDNGRPLEQRDRLSSPMQPTPSTSSAPPAPRYPATWWATLALVASTALAVSPQAAKSPLRWHGLLGPKPVVFATGTVLCAIACFAAWRRAKVHFTNFDLAALGYLAVGFLAMAVNGFSLPFSLPWIAVHLGALVVVVTAREATSQNRDALVDGLVSIGAIIALVALYEALGGSLPWETSRRPGATFANRNAVGGYCAILLPLALVRAAMRPHYLRSLAAALLMLTAALCRARSSWVGLLVASLVVIAVWVALWVRRGSPAPSRRGIIHACVTLVGTVVVLNTVSWGGLQWSEPTPFKSSFSRIVDYDSGTGRSRLEQHQVGLAMLSVKPWVGFGPGLWRREAPRFAHAATGKHARFIEPLWTPASDLLRHSVETGLLGLIAAAAMAFSLLVGSGRRVMQTQDMLSLATIGSLIVALVISGFDALLARPASVALVAAVAGMLRFDCASRAAFVSPRACGLVLSLAATVSLCIAAPQYLALKELSEDCSATTVLRLGPSRSLPLESLRAVAISEHFEDCSTLTAAATLLDMHLPYEPRLLHLLARCAEQQGRLEDARSFRRRAQDIEPHDMSVAPTEKDGMNRSPVEGDGLVKGGEEVP</sequence>
<evidence type="ECO:0000259" key="7">
    <source>
        <dbReference type="Pfam" id="PF04932"/>
    </source>
</evidence>
<evidence type="ECO:0000313" key="8">
    <source>
        <dbReference type="EMBL" id="AKQ63235.1"/>
    </source>
</evidence>
<dbReference type="InterPro" id="IPR007016">
    <property type="entry name" value="O-antigen_ligase-rel_domated"/>
</dbReference>
<feature type="transmembrane region" description="Helical" evidence="6">
    <location>
        <begin position="375"/>
        <end position="392"/>
    </location>
</feature>
<name>A0A0H4WPH2_9BACT</name>
<feature type="region of interest" description="Disordered" evidence="5">
    <location>
        <begin position="1"/>
        <end position="30"/>
    </location>
</feature>
<feature type="transmembrane region" description="Helical" evidence="6">
    <location>
        <begin position="213"/>
        <end position="229"/>
    </location>
</feature>
<keyword evidence="4 6" id="KW-0472">Membrane</keyword>
<evidence type="ECO:0000256" key="5">
    <source>
        <dbReference type="SAM" id="MobiDB-lite"/>
    </source>
</evidence>
<dbReference type="GO" id="GO:0016020">
    <property type="term" value="C:membrane"/>
    <property type="evidence" value="ECO:0007669"/>
    <property type="project" value="UniProtKB-SubCell"/>
</dbReference>
<feature type="compositionally biased region" description="Basic and acidic residues" evidence="5">
    <location>
        <begin position="1"/>
        <end position="14"/>
    </location>
</feature>
<feature type="domain" description="O-antigen ligase-related" evidence="7">
    <location>
        <begin position="219"/>
        <end position="382"/>
    </location>
</feature>
<keyword evidence="3 6" id="KW-1133">Transmembrane helix</keyword>
<gene>
    <name evidence="8" type="ORF">A176_000147</name>
</gene>
<dbReference type="EMBL" id="CP012109">
    <property type="protein sequence ID" value="AKQ63235.1"/>
    <property type="molecule type" value="Genomic_DNA"/>
</dbReference>
<dbReference type="STRING" id="1297742.A176_000147"/>
<evidence type="ECO:0000256" key="6">
    <source>
        <dbReference type="SAM" id="Phobius"/>
    </source>
</evidence>
<proteinExistence type="predicted"/>
<feature type="transmembrane region" description="Helical" evidence="6">
    <location>
        <begin position="100"/>
        <end position="118"/>
    </location>
</feature>
<feature type="transmembrane region" description="Helical" evidence="6">
    <location>
        <begin position="235"/>
        <end position="255"/>
    </location>
</feature>
<keyword evidence="2 6" id="KW-0812">Transmembrane</keyword>
<comment type="subcellular location">
    <subcellularLocation>
        <location evidence="1">Membrane</location>
        <topology evidence="1">Multi-pass membrane protein</topology>
    </subcellularLocation>
</comment>
<keyword evidence="9" id="KW-1185">Reference proteome</keyword>
<evidence type="ECO:0000256" key="3">
    <source>
        <dbReference type="ARBA" id="ARBA00022989"/>
    </source>
</evidence>
<feature type="compositionally biased region" description="Basic and acidic residues" evidence="5">
    <location>
        <begin position="558"/>
        <end position="580"/>
    </location>
</feature>
<dbReference type="PANTHER" id="PTHR37422:SF13">
    <property type="entry name" value="LIPOPOLYSACCHARIDE BIOSYNTHESIS PROTEIN PA4999-RELATED"/>
    <property type="match status" value="1"/>
</dbReference>
<evidence type="ECO:0000256" key="4">
    <source>
        <dbReference type="ARBA" id="ARBA00023136"/>
    </source>
</evidence>
<evidence type="ECO:0000313" key="9">
    <source>
        <dbReference type="Proteomes" id="UP000009026"/>
    </source>
</evidence>